<dbReference type="InterPro" id="IPR011819">
    <property type="entry name" value="AspKin_pair"/>
</dbReference>
<evidence type="ECO:0000256" key="3">
    <source>
        <dbReference type="ARBA" id="ARBA00022741"/>
    </source>
</evidence>
<dbReference type="GO" id="GO:0009089">
    <property type="term" value="P:lysine biosynthetic process via diaminopimelate"/>
    <property type="evidence" value="ECO:0007669"/>
    <property type="project" value="UniProtKB-UniPathway"/>
</dbReference>
<keyword evidence="5" id="KW-0067">ATP-binding</keyword>
<dbReference type="InterPro" id="IPR018042">
    <property type="entry name" value="Aspartate_kinase_CS"/>
</dbReference>
<organism evidence="9 10">
    <name type="scientific">Thermococcus barophilus</name>
    <dbReference type="NCBI Taxonomy" id="55802"/>
    <lineage>
        <taxon>Archaea</taxon>
        <taxon>Methanobacteriati</taxon>
        <taxon>Methanobacteriota</taxon>
        <taxon>Thermococci</taxon>
        <taxon>Thermococcales</taxon>
        <taxon>Thermococcaceae</taxon>
        <taxon>Thermococcus</taxon>
    </lineage>
</organism>
<evidence type="ECO:0000259" key="8">
    <source>
        <dbReference type="Pfam" id="PF00696"/>
    </source>
</evidence>
<dbReference type="PANTHER" id="PTHR21499">
    <property type="entry name" value="ASPARTATE KINASE"/>
    <property type="match status" value="1"/>
</dbReference>
<dbReference type="RefSeq" id="WP_056933327.1">
    <property type="nucleotide sequence ID" value="NZ_CP013050.1"/>
</dbReference>
<keyword evidence="3" id="KW-0547">Nucleotide-binding</keyword>
<evidence type="ECO:0000313" key="9">
    <source>
        <dbReference type="EMBL" id="ALM74441.1"/>
    </source>
</evidence>
<dbReference type="CDD" id="cd04234">
    <property type="entry name" value="AAK_AK"/>
    <property type="match status" value="1"/>
</dbReference>
<dbReference type="EMBL" id="CP013050">
    <property type="protein sequence ID" value="ALM74441.1"/>
    <property type="molecule type" value="Genomic_DNA"/>
</dbReference>
<keyword evidence="2 6" id="KW-0808">Transferase</keyword>
<dbReference type="InterPro" id="IPR001341">
    <property type="entry name" value="Asp_kinase"/>
</dbReference>
<dbReference type="AlphaFoldDB" id="A0A0S1X9I7"/>
<dbReference type="InterPro" id="IPR001048">
    <property type="entry name" value="Asp/Glu/Uridylate_kinase"/>
</dbReference>
<dbReference type="Gene3D" id="3.40.1160.10">
    <property type="entry name" value="Acetylglutamate kinase-like"/>
    <property type="match status" value="1"/>
</dbReference>
<dbReference type="NCBIfam" id="TIGR00657">
    <property type="entry name" value="asp_kinases"/>
    <property type="match status" value="1"/>
</dbReference>
<dbReference type="UniPathway" id="UPA00050">
    <property type="reaction ID" value="UER00461"/>
</dbReference>
<evidence type="ECO:0000256" key="7">
    <source>
        <dbReference type="RuleBase" id="RU004249"/>
    </source>
</evidence>
<evidence type="ECO:0000256" key="1">
    <source>
        <dbReference type="ARBA" id="ARBA00010122"/>
    </source>
</evidence>
<comment type="catalytic activity">
    <reaction evidence="6">
        <text>L-aspartate + ATP = 4-phospho-L-aspartate + ADP</text>
        <dbReference type="Rhea" id="RHEA:23776"/>
        <dbReference type="ChEBI" id="CHEBI:29991"/>
        <dbReference type="ChEBI" id="CHEBI:30616"/>
        <dbReference type="ChEBI" id="CHEBI:57535"/>
        <dbReference type="ChEBI" id="CHEBI:456216"/>
        <dbReference type="EC" id="2.7.2.4"/>
    </reaction>
</comment>
<dbReference type="InterPro" id="IPR036393">
    <property type="entry name" value="AceGlu_kinase-like_sf"/>
</dbReference>
<comment type="pathway">
    <text evidence="7">Amino-acid biosynthesis; L-threonine biosynthesis; L-threonine from L-aspartate: step 1/5.</text>
</comment>
<dbReference type="SUPFAM" id="SSF53633">
    <property type="entry name" value="Carbamate kinase-like"/>
    <property type="match status" value="1"/>
</dbReference>
<dbReference type="EC" id="2.7.2.4" evidence="6"/>
<dbReference type="GO" id="GO:0005524">
    <property type="term" value="F:ATP binding"/>
    <property type="evidence" value="ECO:0007669"/>
    <property type="project" value="UniProtKB-KW"/>
</dbReference>
<dbReference type="GO" id="GO:0009088">
    <property type="term" value="P:threonine biosynthetic process"/>
    <property type="evidence" value="ECO:0007669"/>
    <property type="project" value="UniProtKB-UniPathway"/>
</dbReference>
<dbReference type="PATRIC" id="fig|55802.8.peg.468"/>
<evidence type="ECO:0000256" key="4">
    <source>
        <dbReference type="ARBA" id="ARBA00022777"/>
    </source>
</evidence>
<dbReference type="GeneID" id="26135756"/>
<evidence type="ECO:0000256" key="6">
    <source>
        <dbReference type="RuleBase" id="RU003448"/>
    </source>
</evidence>
<dbReference type="PROSITE" id="PS00324">
    <property type="entry name" value="ASPARTOKINASE"/>
    <property type="match status" value="1"/>
</dbReference>
<evidence type="ECO:0000256" key="5">
    <source>
        <dbReference type="ARBA" id="ARBA00022840"/>
    </source>
</evidence>
<gene>
    <name evidence="9" type="ORF">TBCH5v1_0473</name>
</gene>
<dbReference type="GO" id="GO:0004072">
    <property type="term" value="F:aspartate kinase activity"/>
    <property type="evidence" value="ECO:0007669"/>
    <property type="project" value="UniProtKB-EC"/>
</dbReference>
<comment type="pathway">
    <text evidence="7">Amino-acid biosynthesis; L-methionine biosynthesis via de novo pathway; L-homoserine from L-aspartate: step 1/3.</text>
</comment>
<name>A0A0S1X9I7_THEBA</name>
<dbReference type="UniPathway" id="UPA00051">
    <property type="reaction ID" value="UER00462"/>
</dbReference>
<dbReference type="Proteomes" id="UP000066042">
    <property type="component" value="Chromosome"/>
</dbReference>
<feature type="domain" description="Aspartate/glutamate/uridylate kinase" evidence="8">
    <location>
        <begin position="10"/>
        <end position="268"/>
    </location>
</feature>
<protein>
    <recommendedName>
        <fullName evidence="6">Aspartokinase</fullName>
        <ecNumber evidence="6">2.7.2.4</ecNumber>
    </recommendedName>
</protein>
<keyword evidence="4 6" id="KW-0418">Kinase</keyword>
<dbReference type="Pfam" id="PF00696">
    <property type="entry name" value="AA_kinase"/>
    <property type="match status" value="1"/>
</dbReference>
<keyword evidence="7" id="KW-0028">Amino-acid biosynthesis</keyword>
<comment type="similarity">
    <text evidence="1 6">Belongs to the aspartokinase family.</text>
</comment>
<comment type="pathway">
    <text evidence="7">Amino-acid biosynthesis; L-lysine biosynthesis via DAP pathway; (S)-tetrahydrodipicolinate from L-aspartate: step 1/4.</text>
</comment>
<dbReference type="NCBIfam" id="NF006234">
    <property type="entry name" value="PRK08373.1"/>
    <property type="match status" value="1"/>
</dbReference>
<dbReference type="NCBIfam" id="TIGR02078">
    <property type="entry name" value="AspKin_pair"/>
    <property type="match status" value="1"/>
</dbReference>
<dbReference type="STRING" id="55802.TBCH5v1_0473"/>
<evidence type="ECO:0000313" key="10">
    <source>
        <dbReference type="Proteomes" id="UP000066042"/>
    </source>
</evidence>
<dbReference type="UniPathway" id="UPA00034">
    <property type="reaction ID" value="UER00015"/>
</dbReference>
<dbReference type="GO" id="GO:0009090">
    <property type="term" value="P:homoserine biosynthetic process"/>
    <property type="evidence" value="ECO:0007669"/>
    <property type="project" value="TreeGrafter"/>
</dbReference>
<dbReference type="GO" id="GO:0005829">
    <property type="term" value="C:cytosol"/>
    <property type="evidence" value="ECO:0007669"/>
    <property type="project" value="TreeGrafter"/>
</dbReference>
<reference evidence="9 10" key="1">
    <citation type="journal article" date="2016" name="Genome Announc.">
        <title>Complete genome sequence of the hyperthermophilic and piezophilic archaeon Thermococcus barophilus Ch5, capable of growth at the expense of hydrogenogenesis from carbon monoxide and formate.</title>
        <authorList>
            <person name="Oger P."/>
            <person name="Sokolova T.G."/>
            <person name="Kozhevnikova D.A."/>
            <person name="Taranov E.A."/>
            <person name="Vannier P."/>
            <person name="Lee H.S."/>
            <person name="Kwon K.K."/>
            <person name="Kang S.G."/>
            <person name="Lee J.H."/>
            <person name="Bonch-Osmolovskaya E.A."/>
            <person name="Lebedinsky A.V."/>
        </authorList>
    </citation>
    <scope>NUCLEOTIDE SEQUENCE [LARGE SCALE GENOMIC DNA]</scope>
    <source>
        <strain evidence="10">Ch5</strain>
    </source>
</reference>
<sequence length="365" mass="40967">MIYKLSAKSRVIIKFGGSSVRDSFSEALELVQKFHEGNEVVIVLSALKGVTDLLLKLAETRSPEILEELEEIHLGAIEKLGIELSIENEIKELRFILENEKRFPNRKAYVDYVLSFGERLSVKIFSKALEDEGIKSSPVDAFYLIETDGNFGNARVDLEKTKGNIWTIERLLEKGKIPVVTGFLGNFNGIRTTLGRGGSDYTASVLGYLLNARAVLIMSDVKGIYTADPRIVKNARIIPFISYEEALTASRLGMKALHERTIEPIKDRVSLILGKTSEWRLGTLVSDISFKMPIITYRTFRDTAEIGVVGASYVDVEYPIVEHGRNFVCFLVERDNLEAALNEIHEVVLNESLSTSDDSELWTRI</sequence>
<accession>A0A0S1X9I7</accession>
<proteinExistence type="inferred from homology"/>
<dbReference type="PANTHER" id="PTHR21499:SF70">
    <property type="entry name" value="ASPARTOKINASE"/>
    <property type="match status" value="1"/>
</dbReference>
<evidence type="ECO:0000256" key="2">
    <source>
        <dbReference type="ARBA" id="ARBA00022679"/>
    </source>
</evidence>